<organism evidence="9 10">
    <name type="scientific">Abeliophyllum distichum</name>
    <dbReference type="NCBI Taxonomy" id="126358"/>
    <lineage>
        <taxon>Eukaryota</taxon>
        <taxon>Viridiplantae</taxon>
        <taxon>Streptophyta</taxon>
        <taxon>Embryophyta</taxon>
        <taxon>Tracheophyta</taxon>
        <taxon>Spermatophyta</taxon>
        <taxon>Magnoliopsida</taxon>
        <taxon>eudicotyledons</taxon>
        <taxon>Gunneridae</taxon>
        <taxon>Pentapetalae</taxon>
        <taxon>asterids</taxon>
        <taxon>lamiids</taxon>
        <taxon>Lamiales</taxon>
        <taxon>Oleaceae</taxon>
        <taxon>Forsythieae</taxon>
        <taxon>Abeliophyllum</taxon>
    </lineage>
</organism>
<evidence type="ECO:0000313" key="10">
    <source>
        <dbReference type="Proteomes" id="UP001604336"/>
    </source>
</evidence>
<evidence type="ECO:0000256" key="2">
    <source>
        <dbReference type="ARBA" id="ARBA00007447"/>
    </source>
</evidence>
<gene>
    <name evidence="9" type="ORF">Adt_16250</name>
</gene>
<evidence type="ECO:0000256" key="6">
    <source>
        <dbReference type="ARBA" id="ARBA00023235"/>
    </source>
</evidence>
<dbReference type="InterPro" id="IPR003719">
    <property type="entry name" value="Phenazine_PhzF-like"/>
</dbReference>
<comment type="caution">
    <text evidence="9">The sequence shown here is derived from an EMBL/GenBank/DDBJ whole genome shotgun (WGS) entry which is preliminary data.</text>
</comment>
<evidence type="ECO:0000259" key="8">
    <source>
        <dbReference type="Pfam" id="PF14543"/>
    </source>
</evidence>
<dbReference type="SUPFAM" id="SSF50630">
    <property type="entry name" value="Acid proteases"/>
    <property type="match status" value="1"/>
</dbReference>
<keyword evidence="5" id="KW-0732">Signal</keyword>
<dbReference type="PANTHER" id="PTHR13774:SF17">
    <property type="entry name" value="PHENAZINE BIOSYNTHESIS-LIKE DOMAIN-CONTAINING PROTEIN"/>
    <property type="match status" value="1"/>
</dbReference>
<reference evidence="10" key="1">
    <citation type="submission" date="2024-07" db="EMBL/GenBank/DDBJ databases">
        <title>Two chromosome-level genome assemblies of Korean endemic species Abeliophyllum distichum and Forsythia ovata (Oleaceae).</title>
        <authorList>
            <person name="Jang H."/>
        </authorList>
    </citation>
    <scope>NUCLEOTIDE SEQUENCE [LARGE SCALE GENOMIC DNA]</scope>
</reference>
<evidence type="ECO:0000259" key="7">
    <source>
        <dbReference type="Pfam" id="PF14541"/>
    </source>
</evidence>
<dbReference type="InterPro" id="IPR032861">
    <property type="entry name" value="TAXi_N"/>
</dbReference>
<dbReference type="GO" id="GO:0016853">
    <property type="term" value="F:isomerase activity"/>
    <property type="evidence" value="ECO:0007669"/>
    <property type="project" value="UniProtKB-KW"/>
</dbReference>
<dbReference type="Proteomes" id="UP001604336">
    <property type="component" value="Unassembled WGS sequence"/>
</dbReference>
<evidence type="ECO:0000313" key="9">
    <source>
        <dbReference type="EMBL" id="KAL2510650.1"/>
    </source>
</evidence>
<name>A0ABD1TDM8_9LAMI</name>
<evidence type="ECO:0000256" key="1">
    <source>
        <dbReference type="ARBA" id="ARBA00004239"/>
    </source>
</evidence>
<comment type="similarity">
    <text evidence="2">Belongs to the peptidase A1 family.</text>
</comment>
<sequence length="687" mass="74996">MAKKPVKYCVVDAFTDEAFKGNPAAVCLLEEERDEEWLQAVAREFNLSETCYLTRLTDSPESTNDSANALPIPRFHLRWFTPVAEVKLCGHATLAASHVLFTYGLVNADVIEFSTLSGILTAKRIPDVKVSDSSNFQNGDASETWLIELDFPVVPIMEYDYAADVSAISKSLNGASVMEIKKTTTENELLVVLPSGNAVVEVEPQFDEIKNCPARGIIITGPAPAGSGYDFFSRFFCPKLGLDEDPVCGSAHCALVPYWSKRLGKCDFVAYQASPRSGVLNLHLDEETQRVLLRGKATLMMEGSVLVPTSHGTTVLDITSPPLTSQFIATRPSVQNTDLNPGIFSNCFNKSGPGCFNDSCSFFPENPVTRKIGIGELLIDKLALPTKKLGQLGPVSDFLFSCTDPNKYSRIYRGLAKGVKGLAALGRFNYSLPTQLSRAFSSPQIFAVCLPGSSKASGVALFNSPGRYYFSPGIDLSKSLIYTPLLQGPRGADTQIYWWYKSPDYYIGLTSIKVNGKVVPLNKTLLAIDELGSGGTKISTSRPYMVLQSSIFKALTDAFVRESTVLNLTLINPVEPFHVCYAVQGITNARVSSTFPTIDLVLQDNNVFWRIFGSNSMVRITTNDVDAWCLGIVDGGPSSKTTIVIGGHQIEDNLLQFDLQSERLGFSSSLLLHSTSCSNFDFNSTKN</sequence>
<dbReference type="InterPro" id="IPR032799">
    <property type="entry name" value="TAXi_C"/>
</dbReference>
<dbReference type="Pfam" id="PF14541">
    <property type="entry name" value="TAXi_C"/>
    <property type="match status" value="1"/>
</dbReference>
<proteinExistence type="inferred from homology"/>
<dbReference type="FunFam" id="2.40.70.10:FF:000041">
    <property type="entry name" value="Basic 7S globulin"/>
    <property type="match status" value="1"/>
</dbReference>
<accession>A0ABD1TDM8</accession>
<evidence type="ECO:0000256" key="5">
    <source>
        <dbReference type="ARBA" id="ARBA00022729"/>
    </source>
</evidence>
<comment type="subcellular location">
    <subcellularLocation>
        <location evidence="1">Secreted</location>
        <location evidence="1">Extracellular space</location>
    </subcellularLocation>
</comment>
<comment type="similarity">
    <text evidence="3">Belongs to the PhzF family.</text>
</comment>
<dbReference type="Gene3D" id="3.10.310.10">
    <property type="entry name" value="Diaminopimelate Epimerase, Chain A, domain 1"/>
    <property type="match status" value="2"/>
</dbReference>
<dbReference type="NCBIfam" id="TIGR00654">
    <property type="entry name" value="PhzF_family"/>
    <property type="match status" value="1"/>
</dbReference>
<dbReference type="GO" id="GO:0005576">
    <property type="term" value="C:extracellular region"/>
    <property type="evidence" value="ECO:0007669"/>
    <property type="project" value="UniProtKB-SubCell"/>
</dbReference>
<feature type="domain" description="Xylanase inhibitor C-terminal" evidence="7">
    <location>
        <begin position="504"/>
        <end position="667"/>
    </location>
</feature>
<dbReference type="Pfam" id="PF14543">
    <property type="entry name" value="TAXi_N"/>
    <property type="match status" value="1"/>
</dbReference>
<dbReference type="PANTHER" id="PTHR13774">
    <property type="entry name" value="PHENAZINE BIOSYNTHESIS PROTEIN"/>
    <property type="match status" value="1"/>
</dbReference>
<dbReference type="AlphaFoldDB" id="A0ABD1TDM8"/>
<dbReference type="Pfam" id="PF02567">
    <property type="entry name" value="PhzC-PhzF"/>
    <property type="match status" value="1"/>
</dbReference>
<keyword evidence="6" id="KW-0413">Isomerase</keyword>
<dbReference type="EMBL" id="JBFOLK010000005">
    <property type="protein sequence ID" value="KAL2510650.1"/>
    <property type="molecule type" value="Genomic_DNA"/>
</dbReference>
<keyword evidence="10" id="KW-1185">Reference proteome</keyword>
<dbReference type="Gene3D" id="2.40.70.10">
    <property type="entry name" value="Acid Proteases"/>
    <property type="match status" value="2"/>
</dbReference>
<evidence type="ECO:0000256" key="4">
    <source>
        <dbReference type="ARBA" id="ARBA00022525"/>
    </source>
</evidence>
<dbReference type="SUPFAM" id="SSF54506">
    <property type="entry name" value="Diaminopimelate epimerase-like"/>
    <property type="match status" value="1"/>
</dbReference>
<protein>
    <submittedName>
        <fullName evidence="9">PhzC/PhzF-type epimerase</fullName>
    </submittedName>
</protein>
<evidence type="ECO:0000256" key="3">
    <source>
        <dbReference type="ARBA" id="ARBA00008270"/>
    </source>
</evidence>
<feature type="domain" description="Xylanase inhibitor N-terminal" evidence="8">
    <location>
        <begin position="346"/>
        <end position="462"/>
    </location>
</feature>
<dbReference type="InterPro" id="IPR021109">
    <property type="entry name" value="Peptidase_aspartic_dom_sf"/>
</dbReference>
<keyword evidence="4" id="KW-0964">Secreted</keyword>